<keyword evidence="3" id="KW-1185">Reference proteome</keyword>
<dbReference type="Proteomes" id="UP000247345">
    <property type="component" value="Unassembled WGS sequence"/>
</dbReference>
<dbReference type="RefSeq" id="WP_146105290.1">
    <property type="nucleotide sequence ID" value="NZ_CP150661.1"/>
</dbReference>
<protein>
    <submittedName>
        <fullName evidence="2">Uncharacterized protein</fullName>
    </submittedName>
</protein>
<organism evidence="2 3">
    <name type="scientific">Polaribacter butkevichii</name>
    <dbReference type="NCBI Taxonomy" id="218490"/>
    <lineage>
        <taxon>Bacteria</taxon>
        <taxon>Pseudomonadati</taxon>
        <taxon>Bacteroidota</taxon>
        <taxon>Flavobacteriia</taxon>
        <taxon>Flavobacteriales</taxon>
        <taxon>Flavobacteriaceae</taxon>
    </lineage>
</organism>
<accession>A0A2P6C725</accession>
<evidence type="ECO:0000256" key="1">
    <source>
        <dbReference type="SAM" id="MobiDB-lite"/>
    </source>
</evidence>
<feature type="compositionally biased region" description="Gly residues" evidence="1">
    <location>
        <begin position="232"/>
        <end position="246"/>
    </location>
</feature>
<reference evidence="2 3" key="1">
    <citation type="submission" date="2016-12" db="EMBL/GenBank/DDBJ databases">
        <title>Trade-off between light-utilization and light-protection in marine flavobacteria.</title>
        <authorList>
            <person name="Kumagai Y."/>
            <person name="Yoshizawa S."/>
            <person name="Kogure K."/>
            <person name="Iwasaki W."/>
        </authorList>
    </citation>
    <scope>NUCLEOTIDE SEQUENCE [LARGE SCALE GENOMIC DNA]</scope>
    <source>
        <strain evidence="2 3">KCTC 12100</strain>
    </source>
</reference>
<comment type="caution">
    <text evidence="2">The sequence shown here is derived from an EMBL/GenBank/DDBJ whole genome shotgun (WGS) entry which is preliminary data.</text>
</comment>
<proteinExistence type="predicted"/>
<dbReference type="PROSITE" id="PS51257">
    <property type="entry name" value="PROKAR_LIPOPROTEIN"/>
    <property type="match status" value="1"/>
</dbReference>
<dbReference type="EMBL" id="MSCK01000002">
    <property type="protein sequence ID" value="PQJ68720.1"/>
    <property type="molecule type" value="Genomic_DNA"/>
</dbReference>
<dbReference type="AlphaFoldDB" id="A0A2P6C725"/>
<gene>
    <name evidence="2" type="ORF">BTO14_11745</name>
</gene>
<sequence length="533" mass="59787">MKFNYFSILAAFMLLFTSCSDELETENIQEKAQAVNYDEIQVLNGRLYFPNKSIFQSYYAELREKNENDLAELLQRKFYSKDFYSLKPIVNEQTEEVEVSRHLAKIKSKSNKNGLQQKTSSTNEDLLENFDDLEDIFGEDVFTSFLNQDAELQVKDKVYKYTDTGLFIADAKEVKSLNTYLEKKQISKNLLEPTPEATKLAYIEENNPCGGLQQVQNFEYFIAEVDNAPCSGGGSTGGGSSGGSSGSGSSSSSGTPNAQLAIISNGLDQCSGAKPWLGNLFGTTKVCIDQYESKKRVKIKYYNIDIFLGYVIGIKTKHQKKGWTGLWRKQDTDEVALGVNSLTWKFTHPTPAAALLNYQPARIYLHNGKMFETVNGYYNSVFAGNIPVPNLPFANKVDFIIEVAIGAPLSPFNDEEDVREFIYEQLFNTAKGLLQSHSNRQLKKMGVVVTTQTSTWVQFYDFSESCTNCDKRENIIDFGIVTPQITYNFGTGSGGSFSISSWNFNFNNPSLTGMSAFGMAKRNGQWHGKRMVF</sequence>
<dbReference type="OrthoDB" id="1110966at2"/>
<evidence type="ECO:0000313" key="2">
    <source>
        <dbReference type="EMBL" id="PQJ68720.1"/>
    </source>
</evidence>
<feature type="region of interest" description="Disordered" evidence="1">
    <location>
        <begin position="232"/>
        <end position="255"/>
    </location>
</feature>
<evidence type="ECO:0000313" key="3">
    <source>
        <dbReference type="Proteomes" id="UP000247345"/>
    </source>
</evidence>
<name>A0A2P6C725_9FLAO</name>